<evidence type="ECO:0000313" key="3">
    <source>
        <dbReference type="Proteomes" id="UP000584867"/>
    </source>
</evidence>
<accession>A0A7W7ZP79</accession>
<dbReference type="RefSeq" id="WP_184254991.1">
    <property type="nucleotide sequence ID" value="NZ_JACHIO010000007.1"/>
</dbReference>
<evidence type="ECO:0000313" key="2">
    <source>
        <dbReference type="EMBL" id="MBB5063651.1"/>
    </source>
</evidence>
<sequence>MKHMKFSAECSQSVEAAAGTKIRKAFFLLILCFIVLMSSLPLYGQAAGSFSGNVLDKSGSSVPGADVTVVSQAIGLTRVSKTDSAGHYLIPLLPVGGYTVRVDAAGFQSAVSKELQLQVQEARELDFSLSPATVNTTVVVSGDAVVVETGNSSLGQVITSQEVSQLPLNGRNFVQLATLTSGATAETNPNSFFVSGADSEVAARGPLSLSVGGSRPNSTDWILDGVDNNELTSGGIGIYSSIDDIQEFKVLTYTYSAEYGTRAGPTVLVTTKSGTNDIHGSLFEFVRNTDLDARNYFATTPTKFNLNQFGGSVGGPIRKDKTFLFVDGEQKYQREGITFTGLVPSLAMRSGDFSNDAYGRPATVNIAGVPQAVPGIVNPNMIGASTNPAIYPNVYFQCNASGAPLPVNPDGSQAQGIPCGKIPTGLINNIGQAMINLYPIPNANNPGQNYNYVNEPVRSLNETKFDTRLDQTFSSKDTAFARFSYDQATSYVPGGAPGFAEANPFGSNQRIANHARNVALSETHVFSPKMLNQASFGYNRIFDYILSQGTGTCASNTIVPGGIPGANLGCGSGSTCAAGAYSCGLTSTEFTNGGYWALGDRGFSPFQGGTNIYSFKDSFDLILHKHDLRMGLDFRANQMNVGSEAFGDGFWLIGNGGNFTATTEPSSLCTSSSAANCAIPGNSEADFLLGLTGGAIHDQTYDGAVTGRRWKIYRPFIADDWRVVPSLTLNLSLAWDMTTPITEEHGRMADYIAPTGQLLVANQNGVGPSAGINMDWTALEPRIGAAWKVLGSEKTVLRAGYSLYHDSAWSQGAQGLWQNPPFLGESDNFTGAGCAFATSYCASVAGGSQTPSGISLSSGFQLLPTPPTVSTYQGAFTYEPTNLKLGRVQQFNVNVERQLFGNLVLTAGYAGSRGTHILMLGNDLNTASPSGCGTVTGYTLGCLPSGAPYIPSYATGNAILLIGDVGKANYDSLQIKAETKTPKYGLYALVAYTYSRTYDNGLSDGLGSELSAPYFPLPNWQNLDWSLSQINLDNSFTASVIYDLPFGRGKQFGNNWNSLTNTFLGGIQVTLIERISSGFPVPLIDTSNNSGVFFDNGGDSNNWNRPDQVAGCDPYKADHSKHQWLNQACFTSPVAGELGNAARVPVVGPDFVNTDFSLIKQFALPRKNMGLNFRAEFFNLFNHPQYGMPVNDISAGSALAAGASIPNTSPFGAVNSTVNNPRLVQLALKLSF</sequence>
<dbReference type="Pfam" id="PF25183">
    <property type="entry name" value="OMP_b-brl_4"/>
    <property type="match status" value="1"/>
</dbReference>
<dbReference type="AlphaFoldDB" id="A0A7W7ZP79"/>
<protein>
    <recommendedName>
        <fullName evidence="1">TonB-dependent transporter Oar-like beta-barrel domain-containing protein</fullName>
    </recommendedName>
</protein>
<reference evidence="2 3" key="1">
    <citation type="submission" date="2020-08" db="EMBL/GenBank/DDBJ databases">
        <title>Genomic Encyclopedia of Type Strains, Phase IV (KMG-V): Genome sequencing to study the core and pangenomes of soil and plant-associated prokaryotes.</title>
        <authorList>
            <person name="Whitman W."/>
        </authorList>
    </citation>
    <scope>NUCLEOTIDE SEQUENCE [LARGE SCALE GENOMIC DNA]</scope>
    <source>
        <strain evidence="2 3">X5P3</strain>
    </source>
</reference>
<dbReference type="EMBL" id="JACHIO010000007">
    <property type="protein sequence ID" value="MBB5063651.1"/>
    <property type="molecule type" value="Genomic_DNA"/>
</dbReference>
<dbReference type="Proteomes" id="UP000584867">
    <property type="component" value="Unassembled WGS sequence"/>
</dbReference>
<proteinExistence type="predicted"/>
<comment type="caution">
    <text evidence="2">The sequence shown here is derived from an EMBL/GenBank/DDBJ whole genome shotgun (WGS) entry which is preliminary data.</text>
</comment>
<dbReference type="InterPro" id="IPR057601">
    <property type="entry name" value="Oar-like_b-barrel"/>
</dbReference>
<dbReference type="SUPFAM" id="SSF56935">
    <property type="entry name" value="Porins"/>
    <property type="match status" value="1"/>
</dbReference>
<feature type="domain" description="TonB-dependent transporter Oar-like beta-barrel" evidence="1">
    <location>
        <begin position="270"/>
        <end position="1225"/>
    </location>
</feature>
<dbReference type="InterPro" id="IPR008969">
    <property type="entry name" value="CarboxyPept-like_regulatory"/>
</dbReference>
<gene>
    <name evidence="2" type="ORF">HDF15_001996</name>
</gene>
<dbReference type="SUPFAM" id="SSF49464">
    <property type="entry name" value="Carboxypeptidase regulatory domain-like"/>
    <property type="match status" value="1"/>
</dbReference>
<evidence type="ECO:0000259" key="1">
    <source>
        <dbReference type="Pfam" id="PF25183"/>
    </source>
</evidence>
<dbReference type="Pfam" id="PF13620">
    <property type="entry name" value="CarboxypepD_reg"/>
    <property type="match status" value="1"/>
</dbReference>
<name>A0A7W7ZP79_9BACT</name>
<dbReference type="Gene3D" id="2.60.40.1120">
    <property type="entry name" value="Carboxypeptidase-like, regulatory domain"/>
    <property type="match status" value="1"/>
</dbReference>
<organism evidence="2 3">
    <name type="scientific">Granulicella mallensis</name>
    <dbReference type="NCBI Taxonomy" id="940614"/>
    <lineage>
        <taxon>Bacteria</taxon>
        <taxon>Pseudomonadati</taxon>
        <taxon>Acidobacteriota</taxon>
        <taxon>Terriglobia</taxon>
        <taxon>Terriglobales</taxon>
        <taxon>Acidobacteriaceae</taxon>
        <taxon>Granulicella</taxon>
    </lineage>
</organism>